<reference evidence="1" key="2">
    <citation type="submission" date="2024-07" db="EMBL/GenBank/DDBJ databases">
        <title>Streptomyces haneummycinica sp. nov., a new antibiotic-producing actinobacterium isolated from marine sediment.</title>
        <authorList>
            <person name="Uemura M."/>
            <person name="Hamada M."/>
            <person name="Hirano S."/>
            <person name="Kobayashi K."/>
            <person name="Ohshiro T."/>
            <person name="Kobayashi T."/>
            <person name="Terahara T."/>
        </authorList>
    </citation>
    <scope>NUCLEOTIDE SEQUENCE</scope>
    <source>
        <strain evidence="1">KM77-8</strain>
    </source>
</reference>
<dbReference type="AlphaFoldDB" id="A0AAT9HEQ7"/>
<proteinExistence type="predicted"/>
<sequence length="179" mass="18017">MQDLVEAVADQPLDLAVGERRCPERVGEQAECLGEPGGRDLQAETDTGVVGVRVQGGAAALQFGGELLGGVLVGALGEGPRHDRGDAVETGRLGLQGRVEQHLHGDDLLAGAVTAQYGQAVVEAAALGGREGPGLGVARLRLRVEVHRGELGHFAASSFSSVPAAAASPVSSASAVTGS</sequence>
<protein>
    <submittedName>
        <fullName evidence="1">Uncharacterized protein</fullName>
    </submittedName>
</protein>
<name>A0AAT9HEQ7_9ACTN</name>
<gene>
    <name evidence="1" type="ORF">SHKM778_23510</name>
</gene>
<reference evidence="1" key="1">
    <citation type="submission" date="2024-06" db="EMBL/GenBank/DDBJ databases">
        <authorList>
            <consortium name="consrtm"/>
            <person name="Uemura M."/>
            <person name="Terahara T."/>
        </authorList>
    </citation>
    <scope>NUCLEOTIDE SEQUENCE</scope>
    <source>
        <strain evidence="1">KM77-8</strain>
    </source>
</reference>
<organism evidence="1">
    <name type="scientific">Streptomyces haneummycinicus</name>
    <dbReference type="NCBI Taxonomy" id="3074435"/>
    <lineage>
        <taxon>Bacteria</taxon>
        <taxon>Bacillati</taxon>
        <taxon>Actinomycetota</taxon>
        <taxon>Actinomycetes</taxon>
        <taxon>Kitasatosporales</taxon>
        <taxon>Streptomycetaceae</taxon>
        <taxon>Streptomyces</taxon>
    </lineage>
</organism>
<accession>A0AAT9HEQ7</accession>
<evidence type="ECO:0000313" key="1">
    <source>
        <dbReference type="EMBL" id="BFO15963.1"/>
    </source>
</evidence>
<dbReference type="EMBL" id="AP035768">
    <property type="protein sequence ID" value="BFO15963.1"/>
    <property type="molecule type" value="Genomic_DNA"/>
</dbReference>